<dbReference type="SUPFAM" id="SSF117856">
    <property type="entry name" value="AF0104/ALDC/Ptd012-like"/>
    <property type="match status" value="1"/>
</dbReference>
<dbReference type="PROSITE" id="PS51742">
    <property type="entry name" value="PPC"/>
    <property type="match status" value="1"/>
</dbReference>
<dbReference type="Pfam" id="PF03479">
    <property type="entry name" value="PCC"/>
    <property type="match status" value="1"/>
</dbReference>
<dbReference type="GO" id="GO:0003680">
    <property type="term" value="F:minor groove of adenine-thymine-rich DNA binding"/>
    <property type="evidence" value="ECO:0007669"/>
    <property type="project" value="InterPro"/>
</dbReference>
<dbReference type="Proteomes" id="UP000639772">
    <property type="component" value="Unassembled WGS sequence"/>
</dbReference>
<dbReference type="AlphaFoldDB" id="A0A835V3T2"/>
<accession>A0A835V3T2</accession>
<dbReference type="PANTHER" id="PTHR31100">
    <property type="entry name" value="AT-HOOK MOTIF NUCLEAR-LOCALIZED PROTEIN 15"/>
    <property type="match status" value="1"/>
</dbReference>
<evidence type="ECO:0000259" key="2">
    <source>
        <dbReference type="PROSITE" id="PS51742"/>
    </source>
</evidence>
<evidence type="ECO:0000313" key="3">
    <source>
        <dbReference type="EMBL" id="KAG0483668.1"/>
    </source>
</evidence>
<dbReference type="OrthoDB" id="782346at2759"/>
<dbReference type="Gene3D" id="3.30.1330.80">
    <property type="entry name" value="Hypothetical protein, similar to alpha- acetolactate decarboxylase, domain 2"/>
    <property type="match status" value="1"/>
</dbReference>
<evidence type="ECO:0000256" key="1">
    <source>
        <dbReference type="SAM" id="MobiDB-lite"/>
    </source>
</evidence>
<organism evidence="3 4">
    <name type="scientific">Vanilla planifolia</name>
    <name type="common">Vanilla</name>
    <dbReference type="NCBI Taxonomy" id="51239"/>
    <lineage>
        <taxon>Eukaryota</taxon>
        <taxon>Viridiplantae</taxon>
        <taxon>Streptophyta</taxon>
        <taxon>Embryophyta</taxon>
        <taxon>Tracheophyta</taxon>
        <taxon>Spermatophyta</taxon>
        <taxon>Magnoliopsida</taxon>
        <taxon>Liliopsida</taxon>
        <taxon>Asparagales</taxon>
        <taxon>Orchidaceae</taxon>
        <taxon>Vanilloideae</taxon>
        <taxon>Vanilleae</taxon>
        <taxon>Vanilla</taxon>
    </lineage>
</organism>
<name>A0A835V3T2_VANPL</name>
<comment type="caution">
    <text evidence="3">The sequence shown here is derived from an EMBL/GenBank/DDBJ whole genome shotgun (WGS) entry which is preliminary data.</text>
</comment>
<dbReference type="InterPro" id="IPR014476">
    <property type="entry name" value="AHL15-29"/>
</dbReference>
<proteinExistence type="predicted"/>
<dbReference type="InterPro" id="IPR005175">
    <property type="entry name" value="PPC_dom"/>
</dbReference>
<gene>
    <name evidence="3" type="ORF">HPP92_011752</name>
</gene>
<dbReference type="EMBL" id="JADCNM010000005">
    <property type="protein sequence ID" value="KAG0483668.1"/>
    <property type="molecule type" value="Genomic_DNA"/>
</dbReference>
<dbReference type="CDD" id="cd11378">
    <property type="entry name" value="DUF296"/>
    <property type="match status" value="1"/>
</dbReference>
<dbReference type="GO" id="GO:0003700">
    <property type="term" value="F:DNA-binding transcription factor activity"/>
    <property type="evidence" value="ECO:0007669"/>
    <property type="project" value="TreeGrafter"/>
</dbReference>
<dbReference type="PANTHER" id="PTHR31100:SF63">
    <property type="entry name" value="AT-HOOK MOTIF NUCLEAR-LOCALIZED PROTEIN"/>
    <property type="match status" value="1"/>
</dbReference>
<reference evidence="3 4" key="1">
    <citation type="journal article" date="2020" name="Nat. Food">
        <title>A phased Vanilla planifolia genome enables genetic improvement of flavour and production.</title>
        <authorList>
            <person name="Hasing T."/>
            <person name="Tang H."/>
            <person name="Brym M."/>
            <person name="Khazi F."/>
            <person name="Huang T."/>
            <person name="Chambers A.H."/>
        </authorList>
    </citation>
    <scope>NUCLEOTIDE SEQUENCE [LARGE SCALE GENOMIC DNA]</scope>
    <source>
        <tissue evidence="3">Leaf</tissue>
    </source>
</reference>
<feature type="domain" description="PPC" evidence="2">
    <location>
        <begin position="76"/>
        <end position="214"/>
    </location>
</feature>
<protein>
    <recommendedName>
        <fullName evidence="2">PPC domain-containing protein</fullName>
    </recommendedName>
</protein>
<feature type="region of interest" description="Disordered" evidence="1">
    <location>
        <begin position="13"/>
        <end position="69"/>
    </location>
</feature>
<evidence type="ECO:0000313" key="4">
    <source>
        <dbReference type="Proteomes" id="UP000639772"/>
    </source>
</evidence>
<sequence length="267" mass="26934">MADYTNSPAVGIALAHGCEDDDEDSGGIRGRSEGKELTPPSAASGATSSSGRKPRGRPPGSKNKPKPPVVITRESESAMLPVLLEVAAGSDVLERVAAFARRRRVGISILGGSGAVSNAALRQTATSAAAFTISGRFEILSLSGTFLPPTAGAATASALTISLAGARGEVIGGAVAGPVTAAGVVVVVGATFLAAEFHRLPEAEEDDAGREDGGDVKALLSPPTTSTASEFGSLGSSKQLSHDMVLWAAPPVSSRSICAPLLRPPHY</sequence>
<feature type="region of interest" description="Disordered" evidence="1">
    <location>
        <begin position="203"/>
        <end position="234"/>
    </location>
</feature>
<dbReference type="GO" id="GO:0005634">
    <property type="term" value="C:nucleus"/>
    <property type="evidence" value="ECO:0007669"/>
    <property type="project" value="TreeGrafter"/>
</dbReference>
<feature type="compositionally biased region" description="Low complexity" evidence="1">
    <location>
        <begin position="38"/>
        <end position="51"/>
    </location>
</feature>
<feature type="compositionally biased region" description="Polar residues" evidence="1">
    <location>
        <begin position="222"/>
        <end position="234"/>
    </location>
</feature>